<comment type="caution">
    <text evidence="2">The sequence shown here is derived from an EMBL/GenBank/DDBJ whole genome shotgun (WGS) entry which is preliminary data.</text>
</comment>
<reference evidence="2" key="1">
    <citation type="submission" date="2020-05" db="EMBL/GenBank/DDBJ databases">
        <title>WGS assembly of Panicum virgatum.</title>
        <authorList>
            <person name="Lovell J.T."/>
            <person name="Jenkins J."/>
            <person name="Shu S."/>
            <person name="Juenger T.E."/>
            <person name="Schmutz J."/>
        </authorList>
    </citation>
    <scope>NUCLEOTIDE SEQUENCE</scope>
    <source>
        <strain evidence="2">AP13</strain>
    </source>
</reference>
<feature type="compositionally biased region" description="Pro residues" evidence="1">
    <location>
        <begin position="98"/>
        <end position="107"/>
    </location>
</feature>
<feature type="region of interest" description="Disordered" evidence="1">
    <location>
        <begin position="88"/>
        <end position="108"/>
    </location>
</feature>
<dbReference type="EMBL" id="CM029052">
    <property type="protein sequence ID" value="KAG2558357.1"/>
    <property type="molecule type" value="Genomic_DNA"/>
</dbReference>
<gene>
    <name evidence="2" type="ORF">PVAP13_8NG142100</name>
</gene>
<keyword evidence="3" id="KW-1185">Reference proteome</keyword>
<feature type="compositionally biased region" description="Basic and acidic residues" evidence="1">
    <location>
        <begin position="35"/>
        <end position="68"/>
    </location>
</feature>
<name>A0A8T0P841_PANVG</name>
<evidence type="ECO:0000256" key="1">
    <source>
        <dbReference type="SAM" id="MobiDB-lite"/>
    </source>
</evidence>
<protein>
    <submittedName>
        <fullName evidence="2">Uncharacterized protein</fullName>
    </submittedName>
</protein>
<dbReference type="Proteomes" id="UP000823388">
    <property type="component" value="Chromosome 8N"/>
</dbReference>
<organism evidence="2 3">
    <name type="scientific">Panicum virgatum</name>
    <name type="common">Blackwell switchgrass</name>
    <dbReference type="NCBI Taxonomy" id="38727"/>
    <lineage>
        <taxon>Eukaryota</taxon>
        <taxon>Viridiplantae</taxon>
        <taxon>Streptophyta</taxon>
        <taxon>Embryophyta</taxon>
        <taxon>Tracheophyta</taxon>
        <taxon>Spermatophyta</taxon>
        <taxon>Magnoliopsida</taxon>
        <taxon>Liliopsida</taxon>
        <taxon>Poales</taxon>
        <taxon>Poaceae</taxon>
        <taxon>PACMAD clade</taxon>
        <taxon>Panicoideae</taxon>
        <taxon>Panicodae</taxon>
        <taxon>Paniceae</taxon>
        <taxon>Panicinae</taxon>
        <taxon>Panicum</taxon>
        <taxon>Panicum sect. Hiantes</taxon>
    </lineage>
</organism>
<evidence type="ECO:0000313" key="2">
    <source>
        <dbReference type="EMBL" id="KAG2558357.1"/>
    </source>
</evidence>
<dbReference type="AlphaFoldDB" id="A0A8T0P841"/>
<accession>A0A8T0P841</accession>
<feature type="region of interest" description="Disordered" evidence="1">
    <location>
        <begin position="1"/>
        <end position="70"/>
    </location>
</feature>
<proteinExistence type="predicted"/>
<feature type="compositionally biased region" description="Basic and acidic residues" evidence="1">
    <location>
        <begin position="17"/>
        <end position="27"/>
    </location>
</feature>
<evidence type="ECO:0000313" key="3">
    <source>
        <dbReference type="Proteomes" id="UP000823388"/>
    </source>
</evidence>
<sequence>MNAPNLGYLSRHQGPRPRADATSEPHGRPPPPSPDVREEEASRCGRKEGAREWSAVRRDPSRAGRELHCSSTGADHCLPCPSALKEDPATAALASNSTPPPPPPPRGQAPLVVVSLQMVSTRFLPSAQLSISSAFASAKLGAQYWIRRTDQQMVYSKAQPSHYTGKLCHVLPLLILHGCYVCEL</sequence>